<sequence>MIIQIHRKQNTETTAASERQKEKTVRRQRECEDLAGEPVPIQLISALKMKTFTEEMRRAMDTELHDPSVCGVCVQQQAALSLNTFIRRKTTQLDNNILEDKLHTHLCNRVQHTFTPLQQGTTHTHLCNRVQYTHTSVTGYNTHTPLQQGTTHTHLCNR</sequence>
<organism evidence="2 3">
    <name type="scientific">Oncorhynchus mykiss</name>
    <name type="common">Rainbow trout</name>
    <name type="synonym">Salmo gairdneri</name>
    <dbReference type="NCBI Taxonomy" id="8022"/>
    <lineage>
        <taxon>Eukaryota</taxon>
        <taxon>Metazoa</taxon>
        <taxon>Chordata</taxon>
        <taxon>Craniata</taxon>
        <taxon>Vertebrata</taxon>
        <taxon>Euteleostomi</taxon>
        <taxon>Actinopterygii</taxon>
        <taxon>Neopterygii</taxon>
        <taxon>Teleostei</taxon>
        <taxon>Protacanthopterygii</taxon>
        <taxon>Salmoniformes</taxon>
        <taxon>Salmonidae</taxon>
        <taxon>Salmoninae</taxon>
        <taxon>Oncorhynchus</taxon>
    </lineage>
</organism>
<gene>
    <name evidence="2" type="ORF">GSONMT00008639001</name>
</gene>
<dbReference type="AlphaFoldDB" id="A0A060ZAE1"/>
<dbReference type="Pfam" id="PF15379">
    <property type="entry name" value="DUF4606"/>
    <property type="match status" value="1"/>
</dbReference>
<evidence type="ECO:0000256" key="1">
    <source>
        <dbReference type="SAM" id="MobiDB-lite"/>
    </source>
</evidence>
<dbReference type="PANTHER" id="PTHR35256:SF1">
    <property type="entry name" value="EXPRESSED SEQUENCE AI429214"/>
    <property type="match status" value="1"/>
</dbReference>
<dbReference type="Proteomes" id="UP000193380">
    <property type="component" value="Unassembled WGS sequence"/>
</dbReference>
<feature type="non-terminal residue" evidence="2">
    <location>
        <position position="158"/>
    </location>
</feature>
<evidence type="ECO:0000313" key="2">
    <source>
        <dbReference type="EMBL" id="CDR01031.1"/>
    </source>
</evidence>
<feature type="region of interest" description="Disordered" evidence="1">
    <location>
        <begin position="1"/>
        <end position="24"/>
    </location>
</feature>
<reference evidence="2" key="2">
    <citation type="submission" date="2014-03" db="EMBL/GenBank/DDBJ databases">
        <authorList>
            <person name="Genoscope - CEA"/>
        </authorList>
    </citation>
    <scope>NUCLEOTIDE SEQUENCE</scope>
</reference>
<dbReference type="PaxDb" id="8022-A0A060ZAE1"/>
<dbReference type="EMBL" id="FR963819">
    <property type="protein sequence ID" value="CDR01031.1"/>
    <property type="molecule type" value="Genomic_DNA"/>
</dbReference>
<evidence type="ECO:0000313" key="3">
    <source>
        <dbReference type="Proteomes" id="UP000193380"/>
    </source>
</evidence>
<protein>
    <submittedName>
        <fullName evidence="2">Uncharacterized protein</fullName>
    </submittedName>
</protein>
<reference evidence="2" key="1">
    <citation type="journal article" date="2014" name="Nat. Commun.">
        <title>The rainbow trout genome provides novel insights into evolution after whole-genome duplication in vertebrates.</title>
        <authorList>
            <person name="Berthelot C."/>
            <person name="Brunet F."/>
            <person name="Chalopin D."/>
            <person name="Juanchich A."/>
            <person name="Bernard M."/>
            <person name="Noel B."/>
            <person name="Bento P."/>
            <person name="Da Silva C."/>
            <person name="Labadie K."/>
            <person name="Alberti A."/>
            <person name="Aury J.M."/>
            <person name="Louis A."/>
            <person name="Dehais P."/>
            <person name="Bardou P."/>
            <person name="Montfort J."/>
            <person name="Klopp C."/>
            <person name="Cabau C."/>
            <person name="Gaspin C."/>
            <person name="Thorgaard G.H."/>
            <person name="Boussaha M."/>
            <person name="Quillet E."/>
            <person name="Guyomard R."/>
            <person name="Galiana D."/>
            <person name="Bobe J."/>
            <person name="Volff J.N."/>
            <person name="Genet C."/>
            <person name="Wincker P."/>
            <person name="Jaillon O."/>
            <person name="Roest Crollius H."/>
            <person name="Guiguen Y."/>
        </authorList>
    </citation>
    <scope>NUCLEOTIDE SEQUENCE [LARGE SCALE GENOMIC DNA]</scope>
</reference>
<dbReference type="InterPro" id="IPR027932">
    <property type="entry name" value="DUF4606"/>
</dbReference>
<dbReference type="PANTHER" id="PTHR35256">
    <property type="entry name" value="CHROMOSOME 8 OPEN READING FRAME 48"/>
    <property type="match status" value="1"/>
</dbReference>
<name>A0A060ZAE1_ONCMY</name>
<accession>A0A060ZAE1</accession>
<proteinExistence type="predicted"/>